<dbReference type="PANTHER" id="PTHR43433:SF5">
    <property type="entry name" value="AB HYDROLASE-1 DOMAIN-CONTAINING PROTEIN"/>
    <property type="match status" value="1"/>
</dbReference>
<comment type="caution">
    <text evidence="2">The sequence shown here is derived from an EMBL/GenBank/DDBJ whole genome shotgun (WGS) entry which is preliminary data.</text>
</comment>
<dbReference type="GO" id="GO:0016787">
    <property type="term" value="F:hydrolase activity"/>
    <property type="evidence" value="ECO:0007669"/>
    <property type="project" value="UniProtKB-KW"/>
</dbReference>
<dbReference type="EMBL" id="RQYT01000017">
    <property type="protein sequence ID" value="RRD49401.1"/>
    <property type="molecule type" value="Genomic_DNA"/>
</dbReference>
<feature type="domain" description="AB hydrolase-1" evidence="1">
    <location>
        <begin position="38"/>
        <end position="144"/>
    </location>
</feature>
<proteinExistence type="predicted"/>
<dbReference type="OrthoDB" id="3253328at2"/>
<gene>
    <name evidence="2" type="ORF">EII35_08535</name>
</gene>
<organism evidence="2 3">
    <name type="scientific">Arachnia propionica</name>
    <dbReference type="NCBI Taxonomy" id="1750"/>
    <lineage>
        <taxon>Bacteria</taxon>
        <taxon>Bacillati</taxon>
        <taxon>Actinomycetota</taxon>
        <taxon>Actinomycetes</taxon>
        <taxon>Propionibacteriales</taxon>
        <taxon>Propionibacteriaceae</taxon>
        <taxon>Arachnia</taxon>
    </lineage>
</organism>
<evidence type="ECO:0000313" key="2">
    <source>
        <dbReference type="EMBL" id="RRD49401.1"/>
    </source>
</evidence>
<dbReference type="Pfam" id="PF00561">
    <property type="entry name" value="Abhydrolase_1"/>
    <property type="match status" value="1"/>
</dbReference>
<dbReference type="RefSeq" id="WP_125228045.1">
    <property type="nucleotide sequence ID" value="NZ_RQYT01000017.1"/>
</dbReference>
<dbReference type="InterPro" id="IPR050471">
    <property type="entry name" value="AB_hydrolase"/>
</dbReference>
<accession>A0A3P1WTA9</accession>
<evidence type="ECO:0000313" key="3">
    <source>
        <dbReference type="Proteomes" id="UP000280935"/>
    </source>
</evidence>
<protein>
    <submittedName>
        <fullName evidence="2">Alpha/beta fold hydrolase</fullName>
    </submittedName>
</protein>
<sequence>MRSNRIIRRCGVRFIERPLADGRAEIAYTRTGPPGGQVVLVLPGGPGVASVWPYRGLRHRAARLGLDLVMVEHRGVGLSRAGFGRGDMGVEAVLDDIAAVLDAEGIDRVLIHGTSYGSYLAQGLGVLHPERVAGMILDSAMLSAGDMTVVLDELNRLYWHGTEATHRQAGIVRGLVAEGVVTGAELGFPLQLLHEFGGTELVDRALTLLRQGRGRRTWRWLRHLGDLEVLTPHPNVMEFDLAGEIAFRELAYDGPVGEWVLDVRAPFRAIADQFSPFAWEPFRFERELGRFDWPTVVLSGDRDLRAPRPVAERIVDLTPGAALVPVARHGHSALDTQPGLALAVMQAMVDGLTPATLAQRSWCGRPGALTRMLEARLALASLGAGRPGSG</sequence>
<dbReference type="InterPro" id="IPR000073">
    <property type="entry name" value="AB_hydrolase_1"/>
</dbReference>
<dbReference type="Gene3D" id="3.40.50.1820">
    <property type="entry name" value="alpha/beta hydrolase"/>
    <property type="match status" value="1"/>
</dbReference>
<name>A0A3P1WTA9_9ACTN</name>
<dbReference type="AlphaFoldDB" id="A0A3P1WTA9"/>
<keyword evidence="2" id="KW-0378">Hydrolase</keyword>
<dbReference type="Proteomes" id="UP000280935">
    <property type="component" value="Unassembled WGS sequence"/>
</dbReference>
<dbReference type="InterPro" id="IPR029058">
    <property type="entry name" value="AB_hydrolase_fold"/>
</dbReference>
<dbReference type="SUPFAM" id="SSF53474">
    <property type="entry name" value="alpha/beta-Hydrolases"/>
    <property type="match status" value="1"/>
</dbReference>
<evidence type="ECO:0000259" key="1">
    <source>
        <dbReference type="Pfam" id="PF00561"/>
    </source>
</evidence>
<dbReference type="PANTHER" id="PTHR43433">
    <property type="entry name" value="HYDROLASE, ALPHA/BETA FOLD FAMILY PROTEIN"/>
    <property type="match status" value="1"/>
</dbReference>
<reference evidence="2 3" key="1">
    <citation type="submission" date="2018-11" db="EMBL/GenBank/DDBJ databases">
        <title>Genomes From Bacteria Associated with the Canine Oral Cavity: a Test Case for Automated Genome-Based Taxonomic Assignment.</title>
        <authorList>
            <person name="Coil D.A."/>
            <person name="Jospin G."/>
            <person name="Darling A.E."/>
            <person name="Wallis C."/>
            <person name="Davis I.J."/>
            <person name="Harris S."/>
            <person name="Eisen J.A."/>
            <person name="Holcombe L.J."/>
            <person name="O'Flynn C."/>
        </authorList>
    </citation>
    <scope>NUCLEOTIDE SEQUENCE [LARGE SCALE GENOMIC DNA]</scope>
    <source>
        <strain evidence="2 3">OH2822_COT-296</strain>
    </source>
</reference>